<reference evidence="8 9" key="2">
    <citation type="submission" date="2023-06" db="EMBL/GenBank/DDBJ databases">
        <authorList>
            <person name="Zeman M."/>
            <person name="Kubasova T."/>
            <person name="Jahodarova E."/>
            <person name="Nykrynova M."/>
            <person name="Rychlik I."/>
        </authorList>
    </citation>
    <scope>NUCLEOTIDE SEQUENCE [LARGE SCALE GENOMIC DNA]</scope>
    <source>
        <strain evidence="8 9">161_Gplus</strain>
    </source>
</reference>
<dbReference type="InterPro" id="IPR011701">
    <property type="entry name" value="MFS"/>
</dbReference>
<evidence type="ECO:0000256" key="6">
    <source>
        <dbReference type="SAM" id="Phobius"/>
    </source>
</evidence>
<dbReference type="SUPFAM" id="SSF103473">
    <property type="entry name" value="MFS general substrate transporter"/>
    <property type="match status" value="1"/>
</dbReference>
<dbReference type="PROSITE" id="PS50850">
    <property type="entry name" value="MFS"/>
    <property type="match status" value="1"/>
</dbReference>
<feature type="transmembrane region" description="Helical" evidence="6">
    <location>
        <begin position="184"/>
        <end position="203"/>
    </location>
</feature>
<name>A0ABT7UXJ0_9LACO</name>
<keyword evidence="2" id="KW-0813">Transport</keyword>
<feature type="transmembrane region" description="Helical" evidence="6">
    <location>
        <begin position="78"/>
        <end position="96"/>
    </location>
</feature>
<accession>A0ABT7UXJ0</accession>
<feature type="transmembrane region" description="Helical" evidence="6">
    <location>
        <begin position="142"/>
        <end position="164"/>
    </location>
</feature>
<evidence type="ECO:0000256" key="1">
    <source>
        <dbReference type="ARBA" id="ARBA00004651"/>
    </source>
</evidence>
<dbReference type="PANTHER" id="PTHR42718">
    <property type="entry name" value="MAJOR FACILITATOR SUPERFAMILY MULTIDRUG TRANSPORTER MFSC"/>
    <property type="match status" value="1"/>
</dbReference>
<keyword evidence="4 6" id="KW-1133">Transmembrane helix</keyword>
<dbReference type="EMBL" id="JAUDDW010000012">
    <property type="protein sequence ID" value="MDM8266423.1"/>
    <property type="molecule type" value="Genomic_DNA"/>
</dbReference>
<evidence type="ECO:0000259" key="7">
    <source>
        <dbReference type="PROSITE" id="PS50850"/>
    </source>
</evidence>
<organism evidence="8 9">
    <name type="scientific">Limosilactobacillus pontis</name>
    <dbReference type="NCBI Taxonomy" id="35787"/>
    <lineage>
        <taxon>Bacteria</taxon>
        <taxon>Bacillati</taxon>
        <taxon>Bacillota</taxon>
        <taxon>Bacilli</taxon>
        <taxon>Lactobacillales</taxon>
        <taxon>Lactobacillaceae</taxon>
        <taxon>Limosilactobacillus</taxon>
    </lineage>
</organism>
<reference evidence="9" key="1">
    <citation type="submission" date="2023-06" db="EMBL/GenBank/DDBJ databases">
        <title>Identification and characterization of horizontal gene transfer across gut microbiota members of farm animals based on homology search.</title>
        <authorList>
            <person name="Zeman M."/>
            <person name="Kubasova T."/>
            <person name="Jahodarova E."/>
            <person name="Nykrynova M."/>
            <person name="Rychlik I."/>
        </authorList>
    </citation>
    <scope>NUCLEOTIDE SEQUENCE [LARGE SCALE GENOMIC DNA]</scope>
    <source>
        <strain evidence="9">161_Gplus</strain>
    </source>
</reference>
<feature type="domain" description="Major facilitator superfamily (MFS) profile" evidence="7">
    <location>
        <begin position="1"/>
        <end position="213"/>
    </location>
</feature>
<feature type="transmembrane region" description="Helical" evidence="6">
    <location>
        <begin position="43"/>
        <end position="66"/>
    </location>
</feature>
<evidence type="ECO:0000256" key="2">
    <source>
        <dbReference type="ARBA" id="ARBA00022448"/>
    </source>
</evidence>
<dbReference type="InterPro" id="IPR020846">
    <property type="entry name" value="MFS_dom"/>
</dbReference>
<dbReference type="InterPro" id="IPR036259">
    <property type="entry name" value="MFS_trans_sf"/>
</dbReference>
<keyword evidence="3 6" id="KW-0812">Transmembrane</keyword>
<dbReference type="PANTHER" id="PTHR42718:SF24">
    <property type="entry name" value="MAJOR FACILITATOR SUPERFAMILY (MFS) PROFILE DOMAIN-CONTAINING PROTEIN"/>
    <property type="match status" value="1"/>
</dbReference>
<comment type="subcellular location">
    <subcellularLocation>
        <location evidence="1">Cell membrane</location>
        <topology evidence="1">Multi-pass membrane protein</topology>
    </subcellularLocation>
</comment>
<evidence type="ECO:0000256" key="5">
    <source>
        <dbReference type="ARBA" id="ARBA00023136"/>
    </source>
</evidence>
<proteinExistence type="predicted"/>
<evidence type="ECO:0000313" key="9">
    <source>
        <dbReference type="Proteomes" id="UP001529343"/>
    </source>
</evidence>
<feature type="transmembrane region" description="Helical" evidence="6">
    <location>
        <begin position="12"/>
        <end position="31"/>
    </location>
</feature>
<dbReference type="Pfam" id="PF07690">
    <property type="entry name" value="MFS_1"/>
    <property type="match status" value="1"/>
</dbReference>
<evidence type="ECO:0000256" key="3">
    <source>
        <dbReference type="ARBA" id="ARBA00022692"/>
    </source>
</evidence>
<protein>
    <submittedName>
        <fullName evidence="8">MFS transporter</fullName>
    </submittedName>
</protein>
<gene>
    <name evidence="8" type="ORF">QUW44_04500</name>
</gene>
<evidence type="ECO:0000256" key="4">
    <source>
        <dbReference type="ARBA" id="ARBA00022989"/>
    </source>
</evidence>
<feature type="transmembrane region" description="Helical" evidence="6">
    <location>
        <begin position="102"/>
        <end position="121"/>
    </location>
</feature>
<comment type="caution">
    <text evidence="8">The sequence shown here is derived from an EMBL/GenBank/DDBJ whole genome shotgun (WGS) entry which is preliminary data.</text>
</comment>
<dbReference type="Proteomes" id="UP001529343">
    <property type="component" value="Unassembled WGS sequence"/>
</dbReference>
<keyword evidence="9" id="KW-1185">Reference proteome</keyword>
<keyword evidence="5 6" id="KW-0472">Membrane</keyword>
<sequence length="213" mass="22834">MLDLRVFRSQRYCLGLAITLLVTAAIMAPELTLPLFNQVILKVSPIVSGMVMIPSALAMAALSPLADRLYDEFGIKQLAMVGTIIGLVAAIPMMFYNASTGIILVTILYAIRCAGLILSYTPAEVYALNALPREQVTSGNTIIVTMIQVANSFGTALAMSVQSIVANWSTAHNTSTSLATIHGYQWSFGTTVLITLIACLLVTKIKSHPTNNL</sequence>
<evidence type="ECO:0000313" key="8">
    <source>
        <dbReference type="EMBL" id="MDM8266423.1"/>
    </source>
</evidence>
<dbReference type="Gene3D" id="1.20.1250.20">
    <property type="entry name" value="MFS general substrate transporter like domains"/>
    <property type="match status" value="1"/>
</dbReference>